<keyword evidence="2" id="KW-0732">Signal</keyword>
<dbReference type="Gene3D" id="2.40.420.20">
    <property type="match status" value="1"/>
</dbReference>
<organism evidence="7 8">
    <name type="scientific">Sulfurospirillum halorespirans DSM 13726</name>
    <dbReference type="NCBI Taxonomy" id="1193502"/>
    <lineage>
        <taxon>Bacteria</taxon>
        <taxon>Pseudomonadati</taxon>
        <taxon>Campylobacterota</taxon>
        <taxon>Epsilonproteobacteria</taxon>
        <taxon>Campylobacterales</taxon>
        <taxon>Sulfurospirillaceae</taxon>
        <taxon>Sulfurospirillum</taxon>
    </lineage>
</organism>
<dbReference type="InterPro" id="IPR058626">
    <property type="entry name" value="MdtA-like_b-barrel"/>
</dbReference>
<feature type="domain" description="Multidrug resistance protein MdtA-like barrel-sandwich hybrid" evidence="4">
    <location>
        <begin position="71"/>
        <end position="211"/>
    </location>
</feature>
<dbReference type="PROSITE" id="PS51257">
    <property type="entry name" value="PROKAR_LIPOPROTEIN"/>
    <property type="match status" value="1"/>
</dbReference>
<keyword evidence="8" id="KW-1185">Reference proteome</keyword>
<evidence type="ECO:0000259" key="3">
    <source>
        <dbReference type="Pfam" id="PF25876"/>
    </source>
</evidence>
<dbReference type="Proteomes" id="UP000094609">
    <property type="component" value="Chromosome"/>
</dbReference>
<dbReference type="EMBL" id="CP017111">
    <property type="protein sequence ID" value="AOO65117.1"/>
    <property type="molecule type" value="Genomic_DNA"/>
</dbReference>
<evidence type="ECO:0000259" key="4">
    <source>
        <dbReference type="Pfam" id="PF25917"/>
    </source>
</evidence>
<evidence type="ECO:0000256" key="2">
    <source>
        <dbReference type="SAM" id="SignalP"/>
    </source>
</evidence>
<dbReference type="GO" id="GO:0046677">
    <property type="term" value="P:response to antibiotic"/>
    <property type="evidence" value="ECO:0007669"/>
    <property type="project" value="TreeGrafter"/>
</dbReference>
<evidence type="ECO:0000313" key="7">
    <source>
        <dbReference type="EMBL" id="AOO65117.1"/>
    </source>
</evidence>
<feature type="signal peptide" evidence="2">
    <location>
        <begin position="1"/>
        <end position="30"/>
    </location>
</feature>
<dbReference type="PATRIC" id="fig|1193502.14.peg.1359"/>
<dbReference type="GO" id="GO:0030313">
    <property type="term" value="C:cell envelope"/>
    <property type="evidence" value="ECO:0007669"/>
    <property type="project" value="UniProtKB-SubCell"/>
</dbReference>
<dbReference type="InterPro" id="IPR006143">
    <property type="entry name" value="RND_pump_MFP"/>
</dbReference>
<reference evidence="8" key="1">
    <citation type="submission" date="2016-08" db="EMBL/GenBank/DDBJ databases">
        <title>Complete genome sequence of the organohalide-respiring Epsilonproteobacterium Sulfurospirillum halorespirans.</title>
        <authorList>
            <person name="Goris T."/>
            <person name="Zimmermann J."/>
            <person name="Schenz B."/>
            <person name="Lemos M."/>
            <person name="Hackermueller J."/>
            <person name="Diekert G."/>
        </authorList>
    </citation>
    <scope>NUCLEOTIDE SEQUENCE [LARGE SCALE GENOMIC DNA]</scope>
    <source>
        <strain>DSM 13726</strain>
        <strain evidence="8">PCE-M2</strain>
    </source>
</reference>
<dbReference type="Pfam" id="PF25944">
    <property type="entry name" value="Beta-barrel_RND"/>
    <property type="match status" value="1"/>
</dbReference>
<dbReference type="NCBIfam" id="TIGR01730">
    <property type="entry name" value="RND_mfp"/>
    <property type="match status" value="1"/>
</dbReference>
<dbReference type="RefSeq" id="WP_069477924.1">
    <property type="nucleotide sequence ID" value="NZ_CP017111.1"/>
</dbReference>
<evidence type="ECO:0000256" key="1">
    <source>
        <dbReference type="ARBA" id="ARBA00009477"/>
    </source>
</evidence>
<evidence type="ECO:0000259" key="5">
    <source>
        <dbReference type="Pfam" id="PF25944"/>
    </source>
</evidence>
<evidence type="ECO:0000259" key="6">
    <source>
        <dbReference type="Pfam" id="PF25989"/>
    </source>
</evidence>
<dbReference type="PANTHER" id="PTHR30158">
    <property type="entry name" value="ACRA/E-RELATED COMPONENT OF DRUG EFFLUX TRANSPORTER"/>
    <property type="match status" value="1"/>
</dbReference>
<dbReference type="Pfam" id="PF25989">
    <property type="entry name" value="YknX_C"/>
    <property type="match status" value="1"/>
</dbReference>
<gene>
    <name evidence="7" type="ORF">SHALO_1339</name>
</gene>
<dbReference type="Pfam" id="PF25876">
    <property type="entry name" value="HH_MFP_RND"/>
    <property type="match status" value="1"/>
</dbReference>
<name>A0A1D7TJE7_9BACT</name>
<dbReference type="GO" id="GO:0005886">
    <property type="term" value="C:plasma membrane"/>
    <property type="evidence" value="ECO:0007669"/>
    <property type="project" value="TreeGrafter"/>
</dbReference>
<dbReference type="SUPFAM" id="SSF111369">
    <property type="entry name" value="HlyD-like secretion proteins"/>
    <property type="match status" value="1"/>
</dbReference>
<dbReference type="AlphaFoldDB" id="A0A1D7TJE7"/>
<dbReference type="InterPro" id="IPR058637">
    <property type="entry name" value="YknX-like_C"/>
</dbReference>
<comment type="similarity">
    <text evidence="1">Belongs to the membrane fusion protein (MFP) (TC 8.A.1) family.</text>
</comment>
<dbReference type="Pfam" id="PF25917">
    <property type="entry name" value="BSH_RND"/>
    <property type="match status" value="1"/>
</dbReference>
<feature type="chain" id="PRO_5009099457" evidence="2">
    <location>
        <begin position="31"/>
        <end position="386"/>
    </location>
</feature>
<dbReference type="Gene3D" id="2.40.30.170">
    <property type="match status" value="1"/>
</dbReference>
<dbReference type="InterPro" id="IPR058625">
    <property type="entry name" value="MdtA-like_BSH"/>
</dbReference>
<dbReference type="InterPro" id="IPR058624">
    <property type="entry name" value="MdtA-like_HH"/>
</dbReference>
<accession>A0A1D7TJE7</accession>
<dbReference type="GO" id="GO:0022857">
    <property type="term" value="F:transmembrane transporter activity"/>
    <property type="evidence" value="ECO:0007669"/>
    <property type="project" value="InterPro"/>
</dbReference>
<feature type="domain" description="Multidrug resistance protein MdtA-like beta-barrel" evidence="5">
    <location>
        <begin position="218"/>
        <end position="306"/>
    </location>
</feature>
<evidence type="ECO:0000313" key="8">
    <source>
        <dbReference type="Proteomes" id="UP000094609"/>
    </source>
</evidence>
<protein>
    <submittedName>
        <fullName evidence="7">RND efflux system, membrane fusion protein CmeA</fullName>
    </submittedName>
</protein>
<feature type="domain" description="Multidrug resistance protein MdtA-like alpha-helical hairpin" evidence="3">
    <location>
        <begin position="113"/>
        <end position="180"/>
    </location>
</feature>
<dbReference type="STRING" id="1193502.SHALO_1339"/>
<dbReference type="Gene3D" id="1.10.287.470">
    <property type="entry name" value="Helix hairpin bin"/>
    <property type="match status" value="1"/>
</dbReference>
<dbReference type="KEGG" id="shal:SHALO_1339"/>
<sequence>MTKNRGFMTYAKYALVATLGAFLVSGCSNETDKKVGGMPAMPPLPVATYKVVASDVPVSLEYPAKVKSMQQVGIVARVSGVLEKKLFTEGSFVKAGDMLYQIDSDRYEALMQEAVADVGVKEATLKQTTRDWDRTKVLFEQDAVSQKERDSALSAYESAGASLKSSQAALKKATIDFNYTKVKATISGMTSLNAQDIGSYVGSSSDTMTLTTITQTDPVYVEFSLPDIELLKKRYVMGQGNWNSIAQAKLPVQLSTPDGTKYAKMGTLDFLDSYVDGETSTIKARATFSNPNNILIPGLFVRVNVEGLVYKDAISIPQKALLQEAIGSFVYVAKEGKAEKVPVKAGTVHNDTYIIESGLHVNDLVITNNLTKLRPGSAIVVAEAKE</sequence>
<feature type="domain" description="YknX-like C-terminal permuted SH3-like" evidence="6">
    <location>
        <begin position="314"/>
        <end position="380"/>
    </location>
</feature>
<proteinExistence type="inferred from homology"/>
<dbReference type="Gene3D" id="2.40.50.100">
    <property type="match status" value="1"/>
</dbReference>